<evidence type="ECO:0000256" key="7">
    <source>
        <dbReference type="SAM" id="MobiDB-lite"/>
    </source>
</evidence>
<protein>
    <recommendedName>
        <fullName evidence="8">Homeobox domain-containing protein</fullName>
    </recommendedName>
</protein>
<dbReference type="PANTHER" id="PTHR24340">
    <property type="entry name" value="HOMEOBOX PROTEIN NKX"/>
    <property type="match status" value="1"/>
</dbReference>
<dbReference type="SMART" id="SM00389">
    <property type="entry name" value="HOX"/>
    <property type="match status" value="1"/>
</dbReference>
<dbReference type="InterPro" id="IPR050394">
    <property type="entry name" value="Homeobox_NK-like"/>
</dbReference>
<keyword evidence="4 5" id="KW-0539">Nucleus</keyword>
<dbReference type="InterPro" id="IPR001356">
    <property type="entry name" value="HD"/>
</dbReference>
<dbReference type="PROSITE" id="PS00027">
    <property type="entry name" value="HOMEOBOX_1"/>
    <property type="match status" value="1"/>
</dbReference>
<dbReference type="Pfam" id="PF00046">
    <property type="entry name" value="Homeodomain"/>
    <property type="match status" value="1"/>
</dbReference>
<reference evidence="9 10" key="1">
    <citation type="journal article" date="2016" name="Nat. Commun.">
        <title>Extremotolerant tardigrade genome and improved radiotolerance of human cultured cells by tardigrade-unique protein.</title>
        <authorList>
            <person name="Hashimoto T."/>
            <person name="Horikawa D.D."/>
            <person name="Saito Y."/>
            <person name="Kuwahara H."/>
            <person name="Kozuka-Hata H."/>
            <person name="Shin-I T."/>
            <person name="Minakuchi Y."/>
            <person name="Ohishi K."/>
            <person name="Motoyama A."/>
            <person name="Aizu T."/>
            <person name="Enomoto A."/>
            <person name="Kondo K."/>
            <person name="Tanaka S."/>
            <person name="Hara Y."/>
            <person name="Koshikawa S."/>
            <person name="Sagara H."/>
            <person name="Miura T."/>
            <person name="Yokobori S."/>
            <person name="Miyagawa K."/>
            <person name="Suzuki Y."/>
            <person name="Kubo T."/>
            <person name="Oyama M."/>
            <person name="Kohara Y."/>
            <person name="Fujiyama A."/>
            <person name="Arakawa K."/>
            <person name="Katayama T."/>
            <person name="Toyoda A."/>
            <person name="Kunieda T."/>
        </authorList>
    </citation>
    <scope>NUCLEOTIDE SEQUENCE [LARGE SCALE GENOMIC DNA]</scope>
    <source>
        <strain evidence="9 10">YOKOZUNA-1</strain>
    </source>
</reference>
<evidence type="ECO:0000256" key="4">
    <source>
        <dbReference type="ARBA" id="ARBA00023242"/>
    </source>
</evidence>
<comment type="caution">
    <text evidence="9">The sequence shown here is derived from an EMBL/GenBank/DDBJ whole genome shotgun (WGS) entry which is preliminary data.</text>
</comment>
<gene>
    <name evidence="9" type="primary">RvY_04950-1</name>
    <name evidence="9" type="synonym">RvY_04950.1</name>
    <name evidence="9" type="ORF">RvY_04950</name>
</gene>
<accession>A0A1D1UTG2</accession>
<evidence type="ECO:0000259" key="8">
    <source>
        <dbReference type="PROSITE" id="PS50071"/>
    </source>
</evidence>
<evidence type="ECO:0000256" key="2">
    <source>
        <dbReference type="ARBA" id="ARBA00023125"/>
    </source>
</evidence>
<dbReference type="GO" id="GO:0005634">
    <property type="term" value="C:nucleus"/>
    <property type="evidence" value="ECO:0007669"/>
    <property type="project" value="UniProtKB-SubCell"/>
</dbReference>
<dbReference type="CDD" id="cd00086">
    <property type="entry name" value="homeodomain"/>
    <property type="match status" value="1"/>
</dbReference>
<dbReference type="AlphaFoldDB" id="A0A1D1UTG2"/>
<feature type="DNA-binding region" description="Homeobox" evidence="5">
    <location>
        <begin position="112"/>
        <end position="171"/>
    </location>
</feature>
<evidence type="ECO:0000313" key="9">
    <source>
        <dbReference type="EMBL" id="GAU92939.1"/>
    </source>
</evidence>
<dbReference type="InterPro" id="IPR020479">
    <property type="entry name" value="HD_metazoa"/>
</dbReference>
<dbReference type="GO" id="GO:0030154">
    <property type="term" value="P:cell differentiation"/>
    <property type="evidence" value="ECO:0007669"/>
    <property type="project" value="TreeGrafter"/>
</dbReference>
<feature type="compositionally biased region" description="Polar residues" evidence="7">
    <location>
        <begin position="60"/>
        <end position="69"/>
    </location>
</feature>
<dbReference type="PRINTS" id="PR00024">
    <property type="entry name" value="HOMEOBOX"/>
</dbReference>
<dbReference type="SUPFAM" id="SSF46689">
    <property type="entry name" value="Homeodomain-like"/>
    <property type="match status" value="1"/>
</dbReference>
<dbReference type="GO" id="GO:0000981">
    <property type="term" value="F:DNA-binding transcription factor activity, RNA polymerase II-specific"/>
    <property type="evidence" value="ECO:0007669"/>
    <property type="project" value="InterPro"/>
</dbReference>
<keyword evidence="2 5" id="KW-0238">DNA-binding</keyword>
<evidence type="ECO:0000256" key="5">
    <source>
        <dbReference type="PROSITE-ProRule" id="PRU00108"/>
    </source>
</evidence>
<keyword evidence="3 5" id="KW-0371">Homeobox</keyword>
<dbReference type="PROSITE" id="PS50071">
    <property type="entry name" value="HOMEOBOX_2"/>
    <property type="match status" value="1"/>
</dbReference>
<name>A0A1D1UTG2_RAMVA</name>
<keyword evidence="10" id="KW-1185">Reference proteome</keyword>
<proteinExistence type="predicted"/>
<dbReference type="EMBL" id="BDGG01000002">
    <property type="protein sequence ID" value="GAU92939.1"/>
    <property type="molecule type" value="Genomic_DNA"/>
</dbReference>
<dbReference type="InterPro" id="IPR009057">
    <property type="entry name" value="Homeodomain-like_sf"/>
</dbReference>
<sequence length="245" mass="27307">MECPLTVSNKTRFGIMDILGSPDSSTRTCAVGTGGTAPAKHKDFHDAYADGKPGYQDDCSSVISDETYGSNSSDISSHQSDRKITGGDEKASSGTVVEQNNPARGTVGRPRKKRSRAAFSHAQVFALEQRFNHQRYLSGPERAELAAGLTLTETQIKIWFQNRRYKTKRKQMQIVETSLQSPMAIGPAAKRVPVRVLVQDNQVVYRPEEFPRPLLFYPCPAMENWIAHSRLLFQQQQQSARFASV</sequence>
<evidence type="ECO:0000313" key="10">
    <source>
        <dbReference type="Proteomes" id="UP000186922"/>
    </source>
</evidence>
<dbReference type="Proteomes" id="UP000186922">
    <property type="component" value="Unassembled WGS sequence"/>
</dbReference>
<dbReference type="Gene3D" id="1.10.10.60">
    <property type="entry name" value="Homeodomain-like"/>
    <property type="match status" value="1"/>
</dbReference>
<organism evidence="9 10">
    <name type="scientific">Ramazzottius varieornatus</name>
    <name type="common">Water bear</name>
    <name type="synonym">Tardigrade</name>
    <dbReference type="NCBI Taxonomy" id="947166"/>
    <lineage>
        <taxon>Eukaryota</taxon>
        <taxon>Metazoa</taxon>
        <taxon>Ecdysozoa</taxon>
        <taxon>Tardigrada</taxon>
        <taxon>Eutardigrada</taxon>
        <taxon>Parachela</taxon>
        <taxon>Hypsibioidea</taxon>
        <taxon>Ramazzottiidae</taxon>
        <taxon>Ramazzottius</taxon>
    </lineage>
</organism>
<comment type="subcellular location">
    <subcellularLocation>
        <location evidence="1 5 6">Nucleus</location>
    </subcellularLocation>
</comment>
<dbReference type="PANTHER" id="PTHR24340:SF73">
    <property type="entry name" value="HOMEOBOX PROTEIN BAGPIPE-RELATED"/>
    <property type="match status" value="1"/>
</dbReference>
<dbReference type="InterPro" id="IPR017970">
    <property type="entry name" value="Homeobox_CS"/>
</dbReference>
<dbReference type="STRING" id="947166.A0A1D1UTG2"/>
<evidence type="ECO:0000256" key="6">
    <source>
        <dbReference type="RuleBase" id="RU000682"/>
    </source>
</evidence>
<feature type="compositionally biased region" description="Basic and acidic residues" evidence="7">
    <location>
        <begin position="79"/>
        <end position="91"/>
    </location>
</feature>
<feature type="compositionally biased region" description="Polar residues" evidence="7">
    <location>
        <begin position="92"/>
        <end position="103"/>
    </location>
</feature>
<evidence type="ECO:0000256" key="3">
    <source>
        <dbReference type="ARBA" id="ARBA00023155"/>
    </source>
</evidence>
<feature type="domain" description="Homeobox" evidence="8">
    <location>
        <begin position="110"/>
        <end position="170"/>
    </location>
</feature>
<dbReference type="GO" id="GO:0000978">
    <property type="term" value="F:RNA polymerase II cis-regulatory region sequence-specific DNA binding"/>
    <property type="evidence" value="ECO:0007669"/>
    <property type="project" value="TreeGrafter"/>
</dbReference>
<dbReference type="OrthoDB" id="6159439at2759"/>
<evidence type="ECO:0000256" key="1">
    <source>
        <dbReference type="ARBA" id="ARBA00004123"/>
    </source>
</evidence>
<feature type="region of interest" description="Disordered" evidence="7">
    <location>
        <begin position="60"/>
        <end position="115"/>
    </location>
</feature>